<protein>
    <submittedName>
        <fullName evidence="2">Uncharacterized protein</fullName>
    </submittedName>
</protein>
<accession>A0A1S8A943</accession>
<feature type="region of interest" description="Disordered" evidence="1">
    <location>
        <begin position="50"/>
        <end position="73"/>
    </location>
</feature>
<dbReference type="Proteomes" id="UP000054516">
    <property type="component" value="Unassembled WGS sequence"/>
</dbReference>
<dbReference type="AlphaFoldDB" id="A0A1S8A943"/>
<gene>
    <name evidence="2" type="ORF">SAMD00023353_3600380</name>
</gene>
<evidence type="ECO:0000313" key="2">
    <source>
        <dbReference type="EMBL" id="GAW26539.1"/>
    </source>
</evidence>
<dbReference type="EMBL" id="DF977481">
    <property type="protein sequence ID" value="GAW26539.1"/>
    <property type="molecule type" value="Genomic_DNA"/>
</dbReference>
<organism evidence="2">
    <name type="scientific">Rosellinia necatrix</name>
    <name type="common">White root-rot fungus</name>
    <dbReference type="NCBI Taxonomy" id="77044"/>
    <lineage>
        <taxon>Eukaryota</taxon>
        <taxon>Fungi</taxon>
        <taxon>Dikarya</taxon>
        <taxon>Ascomycota</taxon>
        <taxon>Pezizomycotina</taxon>
        <taxon>Sordariomycetes</taxon>
        <taxon>Xylariomycetidae</taxon>
        <taxon>Xylariales</taxon>
        <taxon>Xylariaceae</taxon>
        <taxon>Rosellinia</taxon>
    </lineage>
</organism>
<keyword evidence="3" id="KW-1185">Reference proteome</keyword>
<feature type="region of interest" description="Disordered" evidence="1">
    <location>
        <begin position="1"/>
        <end position="21"/>
    </location>
</feature>
<feature type="compositionally biased region" description="Polar residues" evidence="1">
    <location>
        <begin position="1"/>
        <end position="19"/>
    </location>
</feature>
<reference evidence="2" key="1">
    <citation type="submission" date="2016-03" db="EMBL/GenBank/DDBJ databases">
        <title>Draft genome sequence of Rosellinia necatrix.</title>
        <authorList>
            <person name="Kanematsu S."/>
        </authorList>
    </citation>
    <scope>NUCLEOTIDE SEQUENCE [LARGE SCALE GENOMIC DNA]</scope>
    <source>
        <strain evidence="2">W97</strain>
    </source>
</reference>
<proteinExistence type="predicted"/>
<name>A0A1S8A943_ROSNE</name>
<sequence length="73" mass="7762">MQQQAAATSSKNDANTLHNPGSWDPVAWMMLCKRLKSAGAEEALIPAAAAAGRDKGDPEFSPNFNGQDCVEDK</sequence>
<evidence type="ECO:0000256" key="1">
    <source>
        <dbReference type="SAM" id="MobiDB-lite"/>
    </source>
</evidence>
<evidence type="ECO:0000313" key="3">
    <source>
        <dbReference type="Proteomes" id="UP000054516"/>
    </source>
</evidence>